<gene>
    <name evidence="1" type="ORF">SDC9_51725</name>
</gene>
<name>A0A644WNF5_9ZZZZ</name>
<dbReference type="AlphaFoldDB" id="A0A644WNF5"/>
<accession>A0A644WNF5</accession>
<dbReference type="EMBL" id="VSSQ01001131">
    <property type="protein sequence ID" value="MPM05435.1"/>
    <property type="molecule type" value="Genomic_DNA"/>
</dbReference>
<protein>
    <submittedName>
        <fullName evidence="1">Uncharacterized protein</fullName>
    </submittedName>
</protein>
<organism evidence="1">
    <name type="scientific">bioreactor metagenome</name>
    <dbReference type="NCBI Taxonomy" id="1076179"/>
    <lineage>
        <taxon>unclassified sequences</taxon>
        <taxon>metagenomes</taxon>
        <taxon>ecological metagenomes</taxon>
    </lineage>
</organism>
<comment type="caution">
    <text evidence="1">The sequence shown here is derived from an EMBL/GenBank/DDBJ whole genome shotgun (WGS) entry which is preliminary data.</text>
</comment>
<sequence>MKAILIFTAAVCSFFISSAQSACSFAQMQKISELKRINGELKTILFETNDEKHVLLLDKHNEIILQKISDSGVEIEKEFTIVSANEETFLLDAFAGSEQIYVLSGYLKNKQLIVCKTIIDMENLEIAGKTTQLYSFPCKSDFYCSKDFKMISSPDNKFHLMLFIDEMTNNDSAYIDLKMYNSEMELQWEESMTKVTYEFFLNEEFIVDNFGNLHTILKERFNSLSISGIEENNYFITSYFADGQISGPIQINLPKGNIYDYKFYTPENGIVRFGGLYYNGTIVQKGLNEYLFRNGVYGIEINMLTKEISNTSQVEFDRQFLNNHNLENFVGQKIPGDGLLYIKTKNIVDRPDGGFFVVTEISISYDEGAQFTDIDVFSFNKSLDIEWMKNIRKDQRTEGGGNTTAYWKRMGSFFPFYTNNNLYIIYNDNINNLSLPEFSNSVSKYKTKANADNFVCIAEISESGEIHKCILDQNISAKGLPLITKAQVMKDNKSLYVTVRYSIAETHALITFE</sequence>
<proteinExistence type="predicted"/>
<evidence type="ECO:0000313" key="1">
    <source>
        <dbReference type="EMBL" id="MPM05435.1"/>
    </source>
</evidence>
<reference evidence="1" key="1">
    <citation type="submission" date="2019-08" db="EMBL/GenBank/DDBJ databases">
        <authorList>
            <person name="Kucharzyk K."/>
            <person name="Murdoch R.W."/>
            <person name="Higgins S."/>
            <person name="Loffler F."/>
        </authorList>
    </citation>
    <scope>NUCLEOTIDE SEQUENCE</scope>
</reference>